<evidence type="ECO:0008006" key="4">
    <source>
        <dbReference type="Google" id="ProtNLM"/>
    </source>
</evidence>
<sequence>MRRREAGNAAVLVIVALAAVGQKRESGGIRPTALLRSSDYRRVRTRPHDHYPRAPPRSGFISWTSSPGWLPRGGR</sequence>
<accession>A0A5B7FL13</accession>
<dbReference type="EMBL" id="VSRR010006577">
    <property type="protein sequence ID" value="MPC45114.1"/>
    <property type="molecule type" value="Genomic_DNA"/>
</dbReference>
<feature type="chain" id="PRO_5022942550" description="Secreted protein" evidence="1">
    <location>
        <begin position="22"/>
        <end position="75"/>
    </location>
</feature>
<feature type="signal peptide" evidence="1">
    <location>
        <begin position="1"/>
        <end position="21"/>
    </location>
</feature>
<evidence type="ECO:0000313" key="2">
    <source>
        <dbReference type="EMBL" id="MPC45114.1"/>
    </source>
</evidence>
<protein>
    <recommendedName>
        <fullName evidence="4">Secreted protein</fullName>
    </recommendedName>
</protein>
<comment type="caution">
    <text evidence="2">The sequence shown here is derived from an EMBL/GenBank/DDBJ whole genome shotgun (WGS) entry which is preliminary data.</text>
</comment>
<organism evidence="2 3">
    <name type="scientific">Portunus trituberculatus</name>
    <name type="common">Swimming crab</name>
    <name type="synonym">Neptunus trituberculatus</name>
    <dbReference type="NCBI Taxonomy" id="210409"/>
    <lineage>
        <taxon>Eukaryota</taxon>
        <taxon>Metazoa</taxon>
        <taxon>Ecdysozoa</taxon>
        <taxon>Arthropoda</taxon>
        <taxon>Crustacea</taxon>
        <taxon>Multicrustacea</taxon>
        <taxon>Malacostraca</taxon>
        <taxon>Eumalacostraca</taxon>
        <taxon>Eucarida</taxon>
        <taxon>Decapoda</taxon>
        <taxon>Pleocyemata</taxon>
        <taxon>Brachyura</taxon>
        <taxon>Eubrachyura</taxon>
        <taxon>Portunoidea</taxon>
        <taxon>Portunidae</taxon>
        <taxon>Portuninae</taxon>
        <taxon>Portunus</taxon>
    </lineage>
</organism>
<name>A0A5B7FL13_PORTR</name>
<proteinExistence type="predicted"/>
<gene>
    <name evidence="2" type="ORF">E2C01_038799</name>
</gene>
<dbReference type="Proteomes" id="UP000324222">
    <property type="component" value="Unassembled WGS sequence"/>
</dbReference>
<keyword evidence="1" id="KW-0732">Signal</keyword>
<evidence type="ECO:0000256" key="1">
    <source>
        <dbReference type="SAM" id="SignalP"/>
    </source>
</evidence>
<dbReference type="AlphaFoldDB" id="A0A5B7FL13"/>
<keyword evidence="3" id="KW-1185">Reference proteome</keyword>
<reference evidence="2 3" key="1">
    <citation type="submission" date="2019-05" db="EMBL/GenBank/DDBJ databases">
        <title>Another draft genome of Portunus trituberculatus and its Hox gene families provides insights of decapod evolution.</title>
        <authorList>
            <person name="Jeong J.-H."/>
            <person name="Song I."/>
            <person name="Kim S."/>
            <person name="Choi T."/>
            <person name="Kim D."/>
            <person name="Ryu S."/>
            <person name="Kim W."/>
        </authorList>
    </citation>
    <scope>NUCLEOTIDE SEQUENCE [LARGE SCALE GENOMIC DNA]</scope>
    <source>
        <tissue evidence="2">Muscle</tissue>
    </source>
</reference>
<evidence type="ECO:0000313" key="3">
    <source>
        <dbReference type="Proteomes" id="UP000324222"/>
    </source>
</evidence>